<evidence type="ECO:0000313" key="1">
    <source>
        <dbReference type="EMBL" id="SRX93591.1"/>
    </source>
</evidence>
<evidence type="ECO:0000313" key="2">
    <source>
        <dbReference type="Proteomes" id="UP000252015"/>
    </source>
</evidence>
<keyword evidence="2" id="KW-1185">Reference proteome</keyword>
<protein>
    <recommendedName>
        <fullName evidence="3">PD-(D/E)XK endonuclease-like domain-containing protein</fullName>
    </recommendedName>
</protein>
<gene>
    <name evidence="1" type="ORF">MSP7336_01830</name>
</gene>
<sequence>MTAQLGQEALEVNGPDDDDDLVLWSVTTIIGVLDKPALLYWAAEQTANAAIDSAATWQAMAEDEGRDAAVKWLRDARFRRPKTRLSDTALGSVVHKMCETYALTGAKPDKDFATELIVHEGGPQVDVGAELDVVGKCLNQFDGWLHCFQPQYQATEVCVYCPTYGYAGQADAFLTIDGVRFIVDYKSSRNARDSQGRPKTPYPESVGLQLAAYRNADYAAVWRPRRFEKFRRRYYLLSTEEREMAVRVPEVDTGLVILITPESCEAYPIRCDEEVHDAFLYCLEAFRWVQETSKTVMGDPLTSPES</sequence>
<dbReference type="EMBL" id="UEGW01000001">
    <property type="protein sequence ID" value="SRX93591.1"/>
    <property type="molecule type" value="Genomic_DNA"/>
</dbReference>
<evidence type="ECO:0008006" key="3">
    <source>
        <dbReference type="Google" id="ProtNLM"/>
    </source>
</evidence>
<dbReference type="RefSeq" id="WP_113963567.1">
    <property type="nucleotide sequence ID" value="NZ_UEGW01000001.1"/>
</dbReference>
<dbReference type="Proteomes" id="UP000252015">
    <property type="component" value="Unassembled WGS sequence"/>
</dbReference>
<accession>A0A375YXF1</accession>
<organism evidence="1 2">
    <name type="scientific">Mycobacterium shimoidei</name>
    <dbReference type="NCBI Taxonomy" id="29313"/>
    <lineage>
        <taxon>Bacteria</taxon>
        <taxon>Bacillati</taxon>
        <taxon>Actinomycetota</taxon>
        <taxon>Actinomycetes</taxon>
        <taxon>Mycobacteriales</taxon>
        <taxon>Mycobacteriaceae</taxon>
        <taxon>Mycobacterium</taxon>
    </lineage>
</organism>
<name>A0A375YXF1_MYCSH</name>
<proteinExistence type="predicted"/>
<dbReference type="AlphaFoldDB" id="A0A375YXF1"/>
<reference evidence="1 2" key="1">
    <citation type="submission" date="2018-05" db="EMBL/GenBank/DDBJ databases">
        <authorList>
            <consortium name="IHU Genomes"/>
        </authorList>
    </citation>
    <scope>NUCLEOTIDE SEQUENCE [LARGE SCALE GENOMIC DNA]</scope>
    <source>
        <strain evidence="1 2">P7336</strain>
    </source>
</reference>